<comment type="caution">
    <text evidence="2">The sequence shown here is derived from an EMBL/GenBank/DDBJ whole genome shotgun (WGS) entry which is preliminary data.</text>
</comment>
<gene>
    <name evidence="2" type="ORF">KC571_00320</name>
</gene>
<reference evidence="2" key="2">
    <citation type="journal article" date="2021" name="Microbiome">
        <title>Successional dynamics and alternative stable states in a saline activated sludge microbial community over 9 years.</title>
        <authorList>
            <person name="Wang Y."/>
            <person name="Ye J."/>
            <person name="Ju F."/>
            <person name="Liu L."/>
            <person name="Boyd J.A."/>
            <person name="Deng Y."/>
            <person name="Parks D.H."/>
            <person name="Jiang X."/>
            <person name="Yin X."/>
            <person name="Woodcroft B.J."/>
            <person name="Tyson G.W."/>
            <person name="Hugenholtz P."/>
            <person name="Polz M.F."/>
            <person name="Zhang T."/>
        </authorList>
    </citation>
    <scope>NUCLEOTIDE SEQUENCE</scope>
    <source>
        <strain evidence="2">HKST-UBA01</strain>
    </source>
</reference>
<evidence type="ECO:0000313" key="3">
    <source>
        <dbReference type="Proteomes" id="UP000701698"/>
    </source>
</evidence>
<dbReference type="Gene3D" id="2.60.40.10">
    <property type="entry name" value="Immunoglobulins"/>
    <property type="match status" value="1"/>
</dbReference>
<keyword evidence="1" id="KW-1133">Transmembrane helix</keyword>
<evidence type="ECO:0000256" key="1">
    <source>
        <dbReference type="SAM" id="Phobius"/>
    </source>
</evidence>
<dbReference type="AlphaFoldDB" id="A0A955LG68"/>
<evidence type="ECO:0008006" key="4">
    <source>
        <dbReference type="Google" id="ProtNLM"/>
    </source>
</evidence>
<name>A0A955LG68_UNCKA</name>
<reference evidence="2" key="1">
    <citation type="submission" date="2020-04" db="EMBL/GenBank/DDBJ databases">
        <authorList>
            <person name="Zhang T."/>
        </authorList>
    </citation>
    <scope>NUCLEOTIDE SEQUENCE</scope>
    <source>
        <strain evidence="2">HKST-UBA01</strain>
    </source>
</reference>
<dbReference type="EMBL" id="JAGQKX010000004">
    <property type="protein sequence ID" value="MCA9389828.1"/>
    <property type="molecule type" value="Genomic_DNA"/>
</dbReference>
<feature type="transmembrane region" description="Helical" evidence="1">
    <location>
        <begin position="105"/>
        <end position="125"/>
    </location>
</feature>
<sequence length="578" mass="63737">MKTQRKATLTRASGPKVTITEEISHQTPAADFCIVKTSGLILTVKQAGAIIINGNPINPLALIIPIDVGDEIALSSWEDNFFETFIVESVEPTIQTAQFLRLDRMAALAILVCFISGLVLGAFAIDSWRSKSTNIVENTITVTRRHRAAESSDPASTQAEISIPSQAVPIITGISPSVLRQGQTLTIYGENLRNLRALFVTLDEIEAEIEIERGGSVMNVSIPLSLEPGEYFIEADQESVFSFVIKPRYECPIGTPLEGKITASYWFNPSEVEGIPARPGQMLLPLPAEEQQPLPLGEPDLICSFSEIDFETKEFITPQGDGISHFVVEFTWQDWLAPEVDGHSHAAQFVFDDGVYFTATWGGRKHIVADNWVIVNQHGGMWVDAPTEYAELADFSLAVFEWNTSVGNTQAIFECSTCWASNEQIETAKAFAETADPAPSDTIVTAQPVSAAPSSNVDYKGTVYDQVTINNVTVRDAGGKYQLQFDVTRSSIYDYSDGYWKWFHYWAENCSEGNGTITGSAVTSMRGDLFFSNEAWGQCTLVVEVRTTNYDNFYLYDRYEMVVNFPKANTQAGPPPAP</sequence>
<accession>A0A955LG68</accession>
<dbReference type="Proteomes" id="UP000701698">
    <property type="component" value="Unassembled WGS sequence"/>
</dbReference>
<keyword evidence="1" id="KW-0472">Membrane</keyword>
<keyword evidence="1" id="KW-0812">Transmembrane</keyword>
<organism evidence="2 3">
    <name type="scientific">candidate division WWE3 bacterium</name>
    <dbReference type="NCBI Taxonomy" id="2053526"/>
    <lineage>
        <taxon>Bacteria</taxon>
        <taxon>Katanobacteria</taxon>
    </lineage>
</organism>
<proteinExistence type="predicted"/>
<dbReference type="InterPro" id="IPR013783">
    <property type="entry name" value="Ig-like_fold"/>
</dbReference>
<protein>
    <recommendedName>
        <fullName evidence="4">IPT/TIG domain-containing protein</fullName>
    </recommendedName>
</protein>
<evidence type="ECO:0000313" key="2">
    <source>
        <dbReference type="EMBL" id="MCA9389828.1"/>
    </source>
</evidence>